<evidence type="ECO:0000256" key="14">
    <source>
        <dbReference type="ARBA" id="ARBA00023075"/>
    </source>
</evidence>
<dbReference type="AlphaFoldDB" id="K7ZVL7"/>
<sequence>MFFHPSLILFVFFLLFSMIMMVSLNSWFFIWFFIEMNLLSFIPLILTKKNKFSVESSLKYFFIQTLSSIMILMGLVMMFMDYVSYNIFFISGLSIKLGLAPFHQWMVNIMEGLAWPLVYILLTIQKIGPFILFGYIYSMGENLIYIIYLLSVTCSFFGCFGGLFTTSLRKVLVYSSISHASWMILGLVYSLNLWFFYFVFYIIILFSVVYILKCYNISNLNHLFLKLSFFGKLVLGVGVLSMGGMPPMTGFVSKFIMMKEFLMFYNYFILFFLLLGVFISLFFYSRVFMFNFIFMSNKNLFLSANQKNSSFSLFINIMGLILVPFIIYFI</sequence>
<keyword evidence="8 18" id="KW-0812">Transmembrane</keyword>
<evidence type="ECO:0000259" key="19">
    <source>
        <dbReference type="Pfam" id="PF00361"/>
    </source>
</evidence>
<dbReference type="GO" id="GO:0005743">
    <property type="term" value="C:mitochondrial inner membrane"/>
    <property type="evidence" value="ECO:0007669"/>
    <property type="project" value="UniProtKB-SubCell"/>
</dbReference>
<comment type="subcellular location">
    <subcellularLocation>
        <location evidence="2 18">Mitochondrion inner membrane</location>
        <topology evidence="2 18">Multi-pass membrane protein</topology>
    </subcellularLocation>
</comment>
<dbReference type="PRINTS" id="PR01436">
    <property type="entry name" value="NADHDHGNASE2"/>
</dbReference>
<feature type="transmembrane region" description="Helical" evidence="18">
    <location>
        <begin position="224"/>
        <end position="244"/>
    </location>
</feature>
<dbReference type="PANTHER" id="PTHR46552:SF1">
    <property type="entry name" value="NADH-UBIQUINONE OXIDOREDUCTASE CHAIN 2"/>
    <property type="match status" value="1"/>
</dbReference>
<feature type="transmembrane region" description="Helical" evidence="18">
    <location>
        <begin position="114"/>
        <end position="137"/>
    </location>
</feature>
<feature type="transmembrane region" description="Helical" evidence="18">
    <location>
        <begin position="58"/>
        <end position="79"/>
    </location>
</feature>
<keyword evidence="11 18" id="KW-0249">Electron transport</keyword>
<evidence type="ECO:0000256" key="18">
    <source>
        <dbReference type="RuleBase" id="RU003403"/>
    </source>
</evidence>
<protein>
    <recommendedName>
        <fullName evidence="5 18">NADH-ubiquinone oxidoreductase chain 2</fullName>
        <ecNumber evidence="4 18">7.1.1.2</ecNumber>
    </recommendedName>
</protein>
<evidence type="ECO:0000256" key="16">
    <source>
        <dbReference type="ARBA" id="ARBA00023136"/>
    </source>
</evidence>
<evidence type="ECO:0000313" key="20">
    <source>
        <dbReference type="EMBL" id="CCI69342.1"/>
    </source>
</evidence>
<dbReference type="GO" id="GO:0006120">
    <property type="term" value="P:mitochondrial electron transport, NADH to ubiquinone"/>
    <property type="evidence" value="ECO:0007669"/>
    <property type="project" value="InterPro"/>
</dbReference>
<evidence type="ECO:0000256" key="15">
    <source>
        <dbReference type="ARBA" id="ARBA00023128"/>
    </source>
</evidence>
<dbReference type="InterPro" id="IPR001750">
    <property type="entry name" value="ND/Mrp_TM"/>
</dbReference>
<keyword evidence="12 18" id="KW-1133">Transmembrane helix</keyword>
<feature type="transmembrane region" description="Helical" evidence="18">
    <location>
        <begin position="310"/>
        <end position="329"/>
    </location>
</feature>
<dbReference type="EC" id="7.1.1.2" evidence="4 18"/>
<evidence type="ECO:0000256" key="10">
    <source>
        <dbReference type="ARBA" id="ARBA00022967"/>
    </source>
</evidence>
<reference evidence="20" key="2">
    <citation type="submission" date="2012-06" db="EMBL/GenBank/DDBJ databases">
        <authorList>
            <person name="Fan L."/>
        </authorList>
    </citation>
    <scope>NUCLEOTIDE SEQUENCE</scope>
    <source>
        <strain evidence="20">Errachidia</strain>
    </source>
</reference>
<feature type="domain" description="NADH:quinone oxidoreductase/Mrp antiporter transmembrane" evidence="19">
    <location>
        <begin position="25"/>
        <end position="279"/>
    </location>
</feature>
<reference evidence="20" key="1">
    <citation type="journal article" date="2012" name="Curr. Biol.">
        <title>Mitogenomic phylogenetic analysis supports continental-scale vicariance in subterranean thalassoid crustaceans.</title>
        <authorList>
            <person name="Bauza-Ribot M.M."/>
            <person name="Juan C."/>
            <person name="Nardi F."/>
            <person name="Oromi P."/>
            <person name="Pons J."/>
            <person name="Jaume D."/>
        </authorList>
    </citation>
    <scope>NUCLEOTIDE SEQUENCE</scope>
    <source>
        <strain evidence="20">Errachidia</strain>
    </source>
</reference>
<evidence type="ECO:0000256" key="8">
    <source>
        <dbReference type="ARBA" id="ARBA00022692"/>
    </source>
</evidence>
<gene>
    <name evidence="20" type="primary">nad2</name>
</gene>
<dbReference type="InterPro" id="IPR003917">
    <property type="entry name" value="NADH_UbQ_OxRdtase_chain2"/>
</dbReference>
<evidence type="ECO:0000256" key="17">
    <source>
        <dbReference type="ARBA" id="ARBA00049551"/>
    </source>
</evidence>
<proteinExistence type="inferred from homology"/>
<evidence type="ECO:0000256" key="7">
    <source>
        <dbReference type="ARBA" id="ARBA00022660"/>
    </source>
</evidence>
<keyword evidence="6" id="KW-0813">Transport</keyword>
<evidence type="ECO:0000256" key="2">
    <source>
        <dbReference type="ARBA" id="ARBA00004448"/>
    </source>
</evidence>
<dbReference type="InterPro" id="IPR050175">
    <property type="entry name" value="Complex_I_Subunit_2"/>
</dbReference>
<keyword evidence="10 18" id="KW-1278">Translocase</keyword>
<comment type="catalytic activity">
    <reaction evidence="17 18">
        <text>a ubiquinone + NADH + 5 H(+)(in) = a ubiquinol + NAD(+) + 4 H(+)(out)</text>
        <dbReference type="Rhea" id="RHEA:29091"/>
        <dbReference type="Rhea" id="RHEA-COMP:9565"/>
        <dbReference type="Rhea" id="RHEA-COMP:9566"/>
        <dbReference type="ChEBI" id="CHEBI:15378"/>
        <dbReference type="ChEBI" id="CHEBI:16389"/>
        <dbReference type="ChEBI" id="CHEBI:17976"/>
        <dbReference type="ChEBI" id="CHEBI:57540"/>
        <dbReference type="ChEBI" id="CHEBI:57945"/>
        <dbReference type="EC" id="7.1.1.2"/>
    </reaction>
</comment>
<evidence type="ECO:0000256" key="12">
    <source>
        <dbReference type="ARBA" id="ARBA00022989"/>
    </source>
</evidence>
<dbReference type="GO" id="GO:0008137">
    <property type="term" value="F:NADH dehydrogenase (ubiquinone) activity"/>
    <property type="evidence" value="ECO:0007669"/>
    <property type="project" value="UniProtKB-EC"/>
</dbReference>
<comment type="similarity">
    <text evidence="3 18">Belongs to the complex I subunit 2 family.</text>
</comment>
<evidence type="ECO:0000256" key="11">
    <source>
        <dbReference type="ARBA" id="ARBA00022982"/>
    </source>
</evidence>
<evidence type="ECO:0000256" key="4">
    <source>
        <dbReference type="ARBA" id="ARBA00012944"/>
    </source>
</evidence>
<geneLocation type="mitochondrion" evidence="20"/>
<comment type="function">
    <text evidence="18">Core subunit of the mitochondrial membrane respiratory chain NADH dehydrogenase (Complex I) which catalyzes electron transfer from NADH through the respiratory chain, using ubiquinone as an electron acceptor. Essential for the catalytic activity and assembly of complex I.</text>
</comment>
<organism evidence="20">
    <name type="scientific">Metacrangonyx goulmimensis</name>
    <dbReference type="NCBI Taxonomy" id="1199162"/>
    <lineage>
        <taxon>Eukaryota</taxon>
        <taxon>Metazoa</taxon>
        <taxon>Ecdysozoa</taxon>
        <taxon>Arthropoda</taxon>
        <taxon>Crustacea</taxon>
        <taxon>Multicrustacea</taxon>
        <taxon>Malacostraca</taxon>
        <taxon>Eumalacostraca</taxon>
        <taxon>Peracarida</taxon>
        <taxon>Amphipoda</taxon>
        <taxon>Senticaudata</taxon>
        <taxon>Hadziida</taxon>
        <taxon>Hadzioidea</taxon>
        <taxon>Metacrangonyctidae</taxon>
        <taxon>Metacrangonyx</taxon>
    </lineage>
</organism>
<dbReference type="PANTHER" id="PTHR46552">
    <property type="entry name" value="NADH-UBIQUINONE OXIDOREDUCTASE CHAIN 2"/>
    <property type="match status" value="1"/>
</dbReference>
<accession>K7ZVL7</accession>
<feature type="transmembrane region" description="Helical" evidence="18">
    <location>
        <begin position="143"/>
        <end position="164"/>
    </location>
</feature>
<comment type="function">
    <text evidence="1">Core subunit of the mitochondrial membrane respiratory chain NADH dehydrogenase (Complex I) that is believed to belong to the minimal assembly required for catalysis. Complex I functions in the transfer of electrons from NADH to the respiratory chain. The immediate electron acceptor for the enzyme is believed to be ubiquinone.</text>
</comment>
<feature type="transmembrane region" description="Helical" evidence="18">
    <location>
        <begin position="7"/>
        <end position="23"/>
    </location>
</feature>
<evidence type="ECO:0000256" key="1">
    <source>
        <dbReference type="ARBA" id="ARBA00003257"/>
    </source>
</evidence>
<evidence type="ECO:0000256" key="13">
    <source>
        <dbReference type="ARBA" id="ARBA00023027"/>
    </source>
</evidence>
<name>K7ZVL7_9CRUS</name>
<evidence type="ECO:0000256" key="5">
    <source>
        <dbReference type="ARBA" id="ARBA00021008"/>
    </source>
</evidence>
<keyword evidence="15 18" id="KW-0496">Mitochondrion</keyword>
<dbReference type="Pfam" id="PF00361">
    <property type="entry name" value="Proton_antipo_M"/>
    <property type="match status" value="1"/>
</dbReference>
<feature type="transmembrane region" description="Helical" evidence="18">
    <location>
        <begin position="195"/>
        <end position="212"/>
    </location>
</feature>
<evidence type="ECO:0000256" key="3">
    <source>
        <dbReference type="ARBA" id="ARBA00007012"/>
    </source>
</evidence>
<feature type="transmembrane region" description="Helical" evidence="18">
    <location>
        <begin position="29"/>
        <end position="46"/>
    </location>
</feature>
<keyword evidence="13 18" id="KW-0520">NAD</keyword>
<keyword evidence="9 18" id="KW-0999">Mitochondrion inner membrane</keyword>
<dbReference type="EMBL" id="HE860502">
    <property type="protein sequence ID" value="CCI69342.1"/>
    <property type="molecule type" value="Genomic_DNA"/>
</dbReference>
<evidence type="ECO:0000256" key="6">
    <source>
        <dbReference type="ARBA" id="ARBA00022448"/>
    </source>
</evidence>
<evidence type="ECO:0000256" key="9">
    <source>
        <dbReference type="ARBA" id="ARBA00022792"/>
    </source>
</evidence>
<feature type="transmembrane region" description="Helical" evidence="18">
    <location>
        <begin position="264"/>
        <end position="289"/>
    </location>
</feature>
<keyword evidence="16 18" id="KW-0472">Membrane</keyword>
<keyword evidence="7 18" id="KW-0679">Respiratory chain</keyword>
<keyword evidence="14 18" id="KW-0830">Ubiquinone</keyword>